<dbReference type="EMBL" id="CAJFDI010000005">
    <property type="protein sequence ID" value="CAD5232529.1"/>
    <property type="molecule type" value="Genomic_DNA"/>
</dbReference>
<evidence type="ECO:0000256" key="1">
    <source>
        <dbReference type="SAM" id="MobiDB-lite"/>
    </source>
</evidence>
<dbReference type="EMBL" id="CAJFCV020000005">
    <property type="protein sequence ID" value="CAG9125130.1"/>
    <property type="molecule type" value="Genomic_DNA"/>
</dbReference>
<feature type="compositionally biased region" description="Basic and acidic residues" evidence="1">
    <location>
        <begin position="67"/>
        <end position="78"/>
    </location>
</feature>
<evidence type="ECO:0000313" key="4">
    <source>
        <dbReference type="Proteomes" id="UP000659654"/>
    </source>
</evidence>
<dbReference type="WBParaSite" id="BXY_1059300.1">
    <property type="protein sequence ID" value="BXY_1059300.1"/>
    <property type="gene ID" value="BXY_1059300"/>
</dbReference>
<evidence type="ECO:0000313" key="2">
    <source>
        <dbReference type="EMBL" id="CAD5232529.1"/>
    </source>
</evidence>
<evidence type="ECO:0000313" key="5">
    <source>
        <dbReference type="WBParaSite" id="BXY_1059300.1"/>
    </source>
</evidence>
<protein>
    <submittedName>
        <fullName evidence="2">(pine wood nematode) hypothetical protein</fullName>
    </submittedName>
</protein>
<name>A0A1I7SC42_BURXY</name>
<feature type="compositionally biased region" description="Basic and acidic residues" evidence="1">
    <location>
        <begin position="47"/>
        <end position="59"/>
    </location>
</feature>
<dbReference type="AlphaFoldDB" id="A0A1I7SC42"/>
<gene>
    <name evidence="2" type="ORF">BXYJ_LOCUS12620</name>
</gene>
<dbReference type="Proteomes" id="UP000659654">
    <property type="component" value="Unassembled WGS sequence"/>
</dbReference>
<feature type="region of interest" description="Disordered" evidence="1">
    <location>
        <begin position="47"/>
        <end position="87"/>
    </location>
</feature>
<dbReference type="Proteomes" id="UP000582659">
    <property type="component" value="Unassembled WGS sequence"/>
</dbReference>
<keyword evidence="4" id="KW-1185">Reference proteome</keyword>
<reference evidence="5" key="1">
    <citation type="submission" date="2016-11" db="UniProtKB">
        <authorList>
            <consortium name="WormBaseParasite"/>
        </authorList>
    </citation>
    <scope>IDENTIFICATION</scope>
</reference>
<reference evidence="2" key="2">
    <citation type="submission" date="2020-09" db="EMBL/GenBank/DDBJ databases">
        <authorList>
            <person name="Kikuchi T."/>
        </authorList>
    </citation>
    <scope>NUCLEOTIDE SEQUENCE</scope>
    <source>
        <strain evidence="2">Ka4C1</strain>
    </source>
</reference>
<sequence>MSKEKFEFQGMLEAEEEEKMNVIEFIKSMDQLKLDAGKELEKMPLSELRALKNEKEMNGPRRLLQRRSREQSPSKSDEAANSTVWRKNSAEVKTSLRKMAFKNNRQETFHSLAMCSDNVEMCMDTANSSSAASLNEDIMRMPFVEAGRVSQSGRSSDSAPSPPNTASKAKDPSKRRVLHTIEQPDGSTVAFCTEIAESAKKAQEKKK</sequence>
<evidence type="ECO:0000313" key="3">
    <source>
        <dbReference type="Proteomes" id="UP000095284"/>
    </source>
</evidence>
<feature type="region of interest" description="Disordered" evidence="1">
    <location>
        <begin position="147"/>
        <end position="176"/>
    </location>
</feature>
<dbReference type="Proteomes" id="UP000095284">
    <property type="component" value="Unplaced"/>
</dbReference>
<dbReference type="OrthoDB" id="5858199at2759"/>
<proteinExistence type="predicted"/>
<feature type="compositionally biased region" description="Polar residues" evidence="1">
    <location>
        <begin position="149"/>
        <end position="167"/>
    </location>
</feature>
<accession>A0A1I7SC42</accession>
<organism evidence="3 5">
    <name type="scientific">Bursaphelenchus xylophilus</name>
    <name type="common">Pinewood nematode worm</name>
    <name type="synonym">Aphelenchoides xylophilus</name>
    <dbReference type="NCBI Taxonomy" id="6326"/>
    <lineage>
        <taxon>Eukaryota</taxon>
        <taxon>Metazoa</taxon>
        <taxon>Ecdysozoa</taxon>
        <taxon>Nematoda</taxon>
        <taxon>Chromadorea</taxon>
        <taxon>Rhabditida</taxon>
        <taxon>Tylenchina</taxon>
        <taxon>Tylenchomorpha</taxon>
        <taxon>Aphelenchoidea</taxon>
        <taxon>Aphelenchoididae</taxon>
        <taxon>Bursaphelenchus</taxon>
    </lineage>
</organism>